<dbReference type="Pfam" id="PF09375">
    <property type="entry name" value="Peptidase_M75"/>
    <property type="match status" value="1"/>
</dbReference>
<proteinExistence type="predicted"/>
<evidence type="ECO:0000259" key="4">
    <source>
        <dbReference type="Pfam" id="PF09375"/>
    </source>
</evidence>
<evidence type="ECO:0000256" key="2">
    <source>
        <dbReference type="ARBA" id="ARBA00022729"/>
    </source>
</evidence>
<dbReference type="GO" id="GO:0030313">
    <property type="term" value="C:cell envelope"/>
    <property type="evidence" value="ECO:0007669"/>
    <property type="project" value="UniProtKB-SubCell"/>
</dbReference>
<feature type="chain" id="PRO_5011614896" evidence="3">
    <location>
        <begin position="19"/>
        <end position="417"/>
    </location>
</feature>
<dbReference type="RefSeq" id="WP_091817759.1">
    <property type="nucleotide sequence ID" value="NZ_FNCQ01000009.1"/>
</dbReference>
<comment type="subcellular location">
    <subcellularLocation>
        <location evidence="1">Cell envelope</location>
    </subcellularLocation>
</comment>
<evidence type="ECO:0000256" key="1">
    <source>
        <dbReference type="ARBA" id="ARBA00004196"/>
    </source>
</evidence>
<dbReference type="InterPro" id="IPR038352">
    <property type="entry name" value="Imelysin_sf"/>
</dbReference>
<keyword evidence="6" id="KW-1185">Reference proteome</keyword>
<organism evidence="5 6">
    <name type="scientific">Prevotella communis</name>
    <dbReference type="NCBI Taxonomy" id="2913614"/>
    <lineage>
        <taxon>Bacteria</taxon>
        <taxon>Pseudomonadati</taxon>
        <taxon>Bacteroidota</taxon>
        <taxon>Bacteroidia</taxon>
        <taxon>Bacteroidales</taxon>
        <taxon>Prevotellaceae</taxon>
        <taxon>Prevotella</taxon>
    </lineage>
</organism>
<dbReference type="InterPro" id="IPR018976">
    <property type="entry name" value="Imelysin-like"/>
</dbReference>
<name>A0A1G7X2R2_9BACT</name>
<dbReference type="EMBL" id="FNCQ01000009">
    <property type="protein sequence ID" value="SDG78436.1"/>
    <property type="molecule type" value="Genomic_DNA"/>
</dbReference>
<dbReference type="Proteomes" id="UP000198779">
    <property type="component" value="Unassembled WGS sequence"/>
</dbReference>
<keyword evidence="2 3" id="KW-0732">Signal</keyword>
<dbReference type="Gene3D" id="1.20.1420.20">
    <property type="entry name" value="M75 peptidase, HXXE motif"/>
    <property type="match status" value="1"/>
</dbReference>
<evidence type="ECO:0000256" key="3">
    <source>
        <dbReference type="SAM" id="SignalP"/>
    </source>
</evidence>
<protein>
    <submittedName>
        <fullName evidence="5">Imelysin</fullName>
    </submittedName>
</protein>
<dbReference type="PROSITE" id="PS51257">
    <property type="entry name" value="PROKAR_LIPOPROTEIN"/>
    <property type="match status" value="1"/>
</dbReference>
<gene>
    <name evidence="5" type="ORF">SAMN04487901_10999</name>
</gene>
<dbReference type="CDD" id="cd14658">
    <property type="entry name" value="Imelysin-like_IrpA"/>
    <property type="match status" value="1"/>
</dbReference>
<dbReference type="STRING" id="645274.SAMN04487901_10999"/>
<accession>A0A1G7X2R2</accession>
<feature type="domain" description="Imelysin-like" evidence="4">
    <location>
        <begin position="86"/>
        <end position="399"/>
    </location>
</feature>
<dbReference type="AlphaFoldDB" id="A0A1G7X2R2"/>
<sequence length="417" mass="45848">MKTIFKFALSFMITGALGMGFVSCSSDDDNAPDFNNKVYGQQAMNACEDVINQLNLAMSKIEKSNLTNEQKAELQQILENNVDNVIVPTYKNLADAAEKLQKSLGDLSANEITQANIDNACAAFKEARAWWEKSEAFLGGAASDFDIDPGIDSWPLNRDLLHSYFTTGEFSEEALDDQSILGFHALEFVLFRDGKNRTVAEFQSNDTYKGFTDVKGAEELKYAEAVAKELVLSCYNLEVAWSETPNVARLKAVQDANRDYLTKKGKSFGWNMKNSGSVESTFDGLNDALSQVLNDDEGSAVAIADEVGSGKIGHPFQSGYIFYVESPYSYNSLTDFQNNIRSIENVWYGNTNGAKGNAKVSLSQWFAKNDSKTGQAVEAAISSAISKIGAIPGPFVKYVSTIWNKSFEDDEVVEIPE</sequence>
<evidence type="ECO:0000313" key="6">
    <source>
        <dbReference type="Proteomes" id="UP000198779"/>
    </source>
</evidence>
<feature type="signal peptide" evidence="3">
    <location>
        <begin position="1"/>
        <end position="18"/>
    </location>
</feature>
<reference evidence="6" key="1">
    <citation type="submission" date="2016-10" db="EMBL/GenBank/DDBJ databases">
        <authorList>
            <person name="Varghese N."/>
            <person name="Submissions S."/>
        </authorList>
    </citation>
    <scope>NUCLEOTIDE SEQUENCE [LARGE SCALE GENOMIC DNA]</scope>
    <source>
        <strain evidence="6">BP1-148</strain>
    </source>
</reference>
<evidence type="ECO:0000313" key="5">
    <source>
        <dbReference type="EMBL" id="SDG78436.1"/>
    </source>
</evidence>
<dbReference type="InterPro" id="IPR034982">
    <property type="entry name" value="Imelysin-like_IrpA"/>
</dbReference>